<accession>A0A521BHF6</accession>
<reference evidence="1 2" key="1">
    <citation type="submission" date="2017-05" db="EMBL/GenBank/DDBJ databases">
        <authorList>
            <person name="Varghese N."/>
            <person name="Submissions S."/>
        </authorList>
    </citation>
    <scope>NUCLEOTIDE SEQUENCE [LARGE SCALE GENOMIC DNA]</scope>
    <source>
        <strain evidence="1 2">DSM 27040</strain>
    </source>
</reference>
<gene>
    <name evidence="1" type="ORF">SAMN06265379_101940</name>
</gene>
<name>A0A521BHF6_SACCC</name>
<keyword evidence="2" id="KW-1185">Reference proteome</keyword>
<proteinExistence type="predicted"/>
<evidence type="ECO:0000313" key="1">
    <source>
        <dbReference type="EMBL" id="SMO46577.1"/>
    </source>
</evidence>
<sequence>MHIQPICAETELHLTTHYNSCVNGLHRQNRVLVKEEIASTKLKLSLLAKQKTGRSMQKHAAPVREATLVYNSNLRMKHISSLCDLLKNRFGIRMVQIHLHKHHCDNTLIIINHAHIIFNWMDKETGKSIKLHKWDMAELQEMVRNEIEKMDCMMAYSGNKKETPLGRLVKTLFPFSYS</sequence>
<dbReference type="EMBL" id="FXTB01000001">
    <property type="protein sequence ID" value="SMO46577.1"/>
    <property type="molecule type" value="Genomic_DNA"/>
</dbReference>
<organism evidence="1 2">
    <name type="scientific">Saccharicrinis carchari</name>
    <dbReference type="NCBI Taxonomy" id="1168039"/>
    <lineage>
        <taxon>Bacteria</taxon>
        <taxon>Pseudomonadati</taxon>
        <taxon>Bacteroidota</taxon>
        <taxon>Bacteroidia</taxon>
        <taxon>Marinilabiliales</taxon>
        <taxon>Marinilabiliaceae</taxon>
        <taxon>Saccharicrinis</taxon>
    </lineage>
</organism>
<dbReference type="Proteomes" id="UP000319040">
    <property type="component" value="Unassembled WGS sequence"/>
</dbReference>
<dbReference type="AlphaFoldDB" id="A0A521BHF6"/>
<evidence type="ECO:0000313" key="2">
    <source>
        <dbReference type="Proteomes" id="UP000319040"/>
    </source>
</evidence>
<protein>
    <submittedName>
        <fullName evidence="1">Uncharacterized protein</fullName>
    </submittedName>
</protein>